<accession>A0ABZ1ALG3</accession>
<sequence>MKSGLLAAVCAAALFAGGAFAQPAGGLPPIADDAPIFGSQMMTAQERLEHRDRMRAANTLEEREKIRAEHHEQMVKRAKERGVTLPDEPPMRGGAMMGPGGGMGSGGGMGPGGGMGGGPRR</sequence>
<reference evidence="3 4" key="1">
    <citation type="submission" date="2023-12" db="EMBL/GenBank/DDBJ databases">
        <title>A. evansii MAY27, complete genome.</title>
        <authorList>
            <person name="Wang Y."/>
        </authorList>
    </citation>
    <scope>NUCLEOTIDE SEQUENCE [LARGE SCALE GENOMIC DNA]</scope>
    <source>
        <strain evidence="3 4">MAY27</strain>
    </source>
</reference>
<protein>
    <submittedName>
        <fullName evidence="3">Uncharacterized protein</fullName>
    </submittedName>
</protein>
<keyword evidence="4" id="KW-1185">Reference proteome</keyword>
<name>A0ABZ1ALG3_AROEV</name>
<gene>
    <name evidence="3" type="ORF">U5817_00730</name>
</gene>
<keyword evidence="2" id="KW-0732">Signal</keyword>
<evidence type="ECO:0000256" key="2">
    <source>
        <dbReference type="SAM" id="SignalP"/>
    </source>
</evidence>
<dbReference type="Proteomes" id="UP001626593">
    <property type="component" value="Chromosome"/>
</dbReference>
<dbReference type="EMBL" id="CP141259">
    <property type="protein sequence ID" value="WRL46598.1"/>
    <property type="molecule type" value="Genomic_DNA"/>
</dbReference>
<feature type="compositionally biased region" description="Gly residues" evidence="1">
    <location>
        <begin position="95"/>
        <end position="121"/>
    </location>
</feature>
<evidence type="ECO:0000256" key="1">
    <source>
        <dbReference type="SAM" id="MobiDB-lite"/>
    </source>
</evidence>
<proteinExistence type="predicted"/>
<feature type="signal peptide" evidence="2">
    <location>
        <begin position="1"/>
        <end position="21"/>
    </location>
</feature>
<feature type="chain" id="PRO_5045112721" evidence="2">
    <location>
        <begin position="22"/>
        <end position="121"/>
    </location>
</feature>
<feature type="region of interest" description="Disordered" evidence="1">
    <location>
        <begin position="71"/>
        <end position="121"/>
    </location>
</feature>
<dbReference type="RefSeq" id="WP_407279361.1">
    <property type="nucleotide sequence ID" value="NZ_CP141259.1"/>
</dbReference>
<evidence type="ECO:0000313" key="4">
    <source>
        <dbReference type="Proteomes" id="UP001626593"/>
    </source>
</evidence>
<evidence type="ECO:0000313" key="3">
    <source>
        <dbReference type="EMBL" id="WRL46598.1"/>
    </source>
</evidence>
<feature type="compositionally biased region" description="Basic and acidic residues" evidence="1">
    <location>
        <begin position="71"/>
        <end position="82"/>
    </location>
</feature>
<organism evidence="3 4">
    <name type="scientific">Aromatoleum evansii</name>
    <name type="common">Azoarcus evansii</name>
    <dbReference type="NCBI Taxonomy" id="59406"/>
    <lineage>
        <taxon>Bacteria</taxon>
        <taxon>Pseudomonadati</taxon>
        <taxon>Pseudomonadota</taxon>
        <taxon>Betaproteobacteria</taxon>
        <taxon>Rhodocyclales</taxon>
        <taxon>Rhodocyclaceae</taxon>
        <taxon>Aromatoleum</taxon>
    </lineage>
</organism>